<evidence type="ECO:0000313" key="1">
    <source>
        <dbReference type="EMBL" id="AIM40364.1"/>
    </source>
</evidence>
<dbReference type="RefSeq" id="YP_009102814.1">
    <property type="nucleotide sequence ID" value="NC_025451.1"/>
</dbReference>
<dbReference type="KEGG" id="vg:22111999"/>
<dbReference type="OrthoDB" id="19432at10239"/>
<evidence type="ECO:0008006" key="3">
    <source>
        <dbReference type="Google" id="ProtNLM"/>
    </source>
</evidence>
<accession>A0A088FA35</accession>
<organism evidence="1 2">
    <name type="scientific">Yersinia phage vB_YenP_AP5</name>
    <dbReference type="NCBI Taxonomy" id="1536611"/>
    <lineage>
        <taxon>Viruses</taxon>
        <taxon>Duplodnaviria</taxon>
        <taxon>Heunggongvirae</taxon>
        <taxon>Uroviricota</taxon>
        <taxon>Caudoviricetes</taxon>
        <taxon>Autographivirales</taxon>
        <taxon>Autotranscriptaviridae</taxon>
        <taxon>Studiervirinae</taxon>
        <taxon>Teetrevirus</taxon>
        <taxon>Teetrevirus AP5</taxon>
    </lineage>
</organism>
<dbReference type="Pfam" id="PF17574">
    <property type="entry name" value="TA_inhibitor"/>
    <property type="match status" value="1"/>
</dbReference>
<name>A0A088FA35_9CAUD</name>
<dbReference type="InterPro" id="IPR035151">
    <property type="entry name" value="TA_inhibitor"/>
</dbReference>
<sequence length="94" mass="10749">MSKSITHANTIRLPDTADQFSRRVHINVRGEKVTMVYRWKDHKSPKAHTQRMTLDDKQVGRLMGALTMAADKVVGDNRERLVEFGAGMQEIIEK</sequence>
<gene>
    <name evidence="1" type="ORF">vBYenPAB5_0019</name>
</gene>
<protein>
    <recommendedName>
        <fullName evidence="3">4.5 protein</fullName>
    </recommendedName>
</protein>
<dbReference type="Proteomes" id="UP000029359">
    <property type="component" value="Segment"/>
</dbReference>
<reference evidence="1 2" key="1">
    <citation type="journal article" date="2014" name="Virol. J.">
        <title>Complete genome sequence of bacteriophage vB_YenP_AP5 which infects Yersinia enterocolitica of serotype O:3.</title>
        <authorList>
            <person name="Leon-Velarde C.G."/>
            <person name="Kropinski A.M."/>
            <person name="Chen S."/>
            <person name="Abbasifar A."/>
            <person name="Griffiths M.W."/>
            <person name="Odumeru J.A."/>
        </authorList>
    </citation>
    <scope>NUCLEOTIDE SEQUENCE [LARGE SCALE GENOMIC DNA]</scope>
</reference>
<proteinExistence type="predicted"/>
<evidence type="ECO:0000313" key="2">
    <source>
        <dbReference type="Proteomes" id="UP000029359"/>
    </source>
</evidence>
<dbReference type="GeneID" id="22111999"/>
<dbReference type="EMBL" id="KM253764">
    <property type="protein sequence ID" value="AIM40364.1"/>
    <property type="molecule type" value="Genomic_DNA"/>
</dbReference>
<keyword evidence="2" id="KW-1185">Reference proteome</keyword>